<evidence type="ECO:0000256" key="1">
    <source>
        <dbReference type="ARBA" id="ARBA00022630"/>
    </source>
</evidence>
<accession>A0ABV5LW16</accession>
<keyword evidence="1" id="KW-0285">Flavoprotein</keyword>
<dbReference type="PANTHER" id="PTHR30011">
    <property type="entry name" value="ALKANESULFONATE MONOOXYGENASE-RELATED"/>
    <property type="match status" value="1"/>
</dbReference>
<dbReference type="InterPro" id="IPR011251">
    <property type="entry name" value="Luciferase-like_dom"/>
</dbReference>
<dbReference type="InterPro" id="IPR051260">
    <property type="entry name" value="Diverse_substr_monoxygenases"/>
</dbReference>
<organism evidence="7 8">
    <name type="scientific">Kineococcus gynurae</name>
    <dbReference type="NCBI Taxonomy" id="452979"/>
    <lineage>
        <taxon>Bacteria</taxon>
        <taxon>Bacillati</taxon>
        <taxon>Actinomycetota</taxon>
        <taxon>Actinomycetes</taxon>
        <taxon>Kineosporiales</taxon>
        <taxon>Kineosporiaceae</taxon>
        <taxon>Kineococcus</taxon>
    </lineage>
</organism>
<evidence type="ECO:0000313" key="7">
    <source>
        <dbReference type="EMBL" id="MFB9378248.1"/>
    </source>
</evidence>
<keyword evidence="2" id="KW-0288">FMN</keyword>
<dbReference type="SUPFAM" id="SSF51679">
    <property type="entry name" value="Bacterial luciferase-like"/>
    <property type="match status" value="1"/>
</dbReference>
<dbReference type="PANTHER" id="PTHR30011:SF16">
    <property type="entry name" value="C2H2 FINGER DOMAIN TRANSCRIPTION FACTOR (EUROFUNG)-RELATED"/>
    <property type="match status" value="1"/>
</dbReference>
<dbReference type="InterPro" id="IPR016215">
    <property type="entry name" value="NTA_MOA"/>
</dbReference>
<evidence type="ECO:0000256" key="5">
    <source>
        <dbReference type="ARBA" id="ARBA00033748"/>
    </source>
</evidence>
<reference evidence="7 8" key="1">
    <citation type="submission" date="2024-09" db="EMBL/GenBank/DDBJ databases">
        <authorList>
            <person name="Sun Q."/>
            <person name="Mori K."/>
        </authorList>
    </citation>
    <scope>NUCLEOTIDE SEQUENCE [LARGE SCALE GENOMIC DNA]</scope>
    <source>
        <strain evidence="7 8">TISTR 1856</strain>
    </source>
</reference>
<proteinExistence type="inferred from homology"/>
<sequence>MSDRRIHLNAFDMTCVGHQSPGLWRHPQDESWRFEDIRYWTELARLLERGRFTSLFIADVLGIYDVYKAGPETALRESTQVPVGDPAMAVSAMAAVTEHLGFGVTVSSTYEKPYAFARRMATLDHYSNGRVGWNVVTSYLESAARNLGLDTQIRHDQRYELAEEFMDVVYQLWESSWEDDAVVRDRETGVYTDPAKVHPIEHHGQFYDVPGIALSAPSPQRTPVIFQAGASARGIGFAARHGEAVFNTATRPEIMRPWVDRLRDAAEAEGRDRDSIKVFTLVTIITAATDEEARAKYEEYASYVSYDGALNLYGGWSGLDLSSYPPDEPLEYAETEAVRSAVEAFSTADPDRRWTPRDIANWVGIGGMGAVIVGSPTTVADELQRWIEVGDVDGFNCAYAITPGTFADIVEHVVPELQRRGVYPTDYEGETLRENIFGKGQARLRDDHPAARFAAARVHGGGAR</sequence>
<keyword evidence="3 7" id="KW-0560">Oxidoreductase</keyword>
<evidence type="ECO:0000256" key="4">
    <source>
        <dbReference type="ARBA" id="ARBA00023033"/>
    </source>
</evidence>
<evidence type="ECO:0000313" key="8">
    <source>
        <dbReference type="Proteomes" id="UP001589748"/>
    </source>
</evidence>
<dbReference type="NCBIfam" id="TIGR03860">
    <property type="entry name" value="FMN_nitrolo"/>
    <property type="match status" value="1"/>
</dbReference>
<dbReference type="RefSeq" id="WP_380137210.1">
    <property type="nucleotide sequence ID" value="NZ_JBHLUI010000008.1"/>
</dbReference>
<feature type="domain" description="Luciferase-like" evidence="6">
    <location>
        <begin position="29"/>
        <end position="390"/>
    </location>
</feature>
<dbReference type="EMBL" id="JBHMDM010000007">
    <property type="protein sequence ID" value="MFB9378248.1"/>
    <property type="molecule type" value="Genomic_DNA"/>
</dbReference>
<keyword evidence="8" id="KW-1185">Reference proteome</keyword>
<evidence type="ECO:0000259" key="6">
    <source>
        <dbReference type="Pfam" id="PF00296"/>
    </source>
</evidence>
<gene>
    <name evidence="7" type="ORF">ACFFVI_14855</name>
</gene>
<evidence type="ECO:0000256" key="2">
    <source>
        <dbReference type="ARBA" id="ARBA00022643"/>
    </source>
</evidence>
<comment type="caution">
    <text evidence="7">The sequence shown here is derived from an EMBL/GenBank/DDBJ whole genome shotgun (WGS) entry which is preliminary data.</text>
</comment>
<dbReference type="Gene3D" id="3.20.20.30">
    <property type="entry name" value="Luciferase-like domain"/>
    <property type="match status" value="1"/>
</dbReference>
<evidence type="ECO:0000256" key="3">
    <source>
        <dbReference type="ARBA" id="ARBA00023002"/>
    </source>
</evidence>
<dbReference type="Proteomes" id="UP001589748">
    <property type="component" value="Unassembled WGS sequence"/>
</dbReference>
<protein>
    <submittedName>
        <fullName evidence="7">LLM class flavin-dependent oxidoreductase</fullName>
        <ecNumber evidence="7">1.-.-.-</ecNumber>
    </submittedName>
</protein>
<comment type="similarity">
    <text evidence="5">Belongs to the NtaA/SnaA/DszA monooxygenase family.</text>
</comment>
<name>A0ABV5LW16_9ACTN</name>
<keyword evidence="4" id="KW-0503">Monooxygenase</keyword>
<dbReference type="GO" id="GO:0016491">
    <property type="term" value="F:oxidoreductase activity"/>
    <property type="evidence" value="ECO:0007669"/>
    <property type="project" value="UniProtKB-KW"/>
</dbReference>
<dbReference type="EC" id="1.-.-.-" evidence="7"/>
<dbReference type="PIRSF" id="PIRSF000337">
    <property type="entry name" value="NTA_MOA"/>
    <property type="match status" value="1"/>
</dbReference>
<dbReference type="InterPro" id="IPR036661">
    <property type="entry name" value="Luciferase-like_sf"/>
</dbReference>
<dbReference type="Pfam" id="PF00296">
    <property type="entry name" value="Bac_luciferase"/>
    <property type="match status" value="1"/>
</dbReference>